<name>A0A497JKV7_9ARCH</name>
<dbReference type="AlphaFoldDB" id="A0A497JKV7"/>
<gene>
    <name evidence="1" type="ORF">DRO04_00840</name>
</gene>
<dbReference type="Proteomes" id="UP000278031">
    <property type="component" value="Unassembled WGS sequence"/>
</dbReference>
<proteinExistence type="predicted"/>
<accession>A0A497JKV7</accession>
<sequence length="155" mass="18271">MQLPESAFVRKDFMLRQLDFPPEVRLTKKSLLRWFALALGLISLQESRTSCLDVLDALFTLTLNKKMAPTTLDIQNFIKEKYNKEISEKLIRYHLSKLISLELLQRKKNRYYWNNAPNAEKNNLAEAFEYWVGKGIKETLQNTKDALKLLVEKYE</sequence>
<comment type="caution">
    <text evidence="1">The sequence shown here is derived from an EMBL/GenBank/DDBJ whole genome shotgun (WGS) entry which is preliminary data.</text>
</comment>
<protein>
    <submittedName>
        <fullName evidence="1">Uncharacterized protein</fullName>
    </submittedName>
</protein>
<organism evidence="1 2">
    <name type="scientific">Candidatus Iainarchaeum sp</name>
    <dbReference type="NCBI Taxonomy" id="3101447"/>
    <lineage>
        <taxon>Archaea</taxon>
        <taxon>Candidatus Iainarchaeota</taxon>
        <taxon>Candidatus Iainarchaeia</taxon>
        <taxon>Candidatus Iainarchaeales</taxon>
        <taxon>Candidatus Iainarchaeaceae</taxon>
        <taxon>Candidatus Iainarchaeum</taxon>
    </lineage>
</organism>
<evidence type="ECO:0000313" key="2">
    <source>
        <dbReference type="Proteomes" id="UP000278031"/>
    </source>
</evidence>
<reference evidence="1 2" key="1">
    <citation type="submission" date="2018-06" db="EMBL/GenBank/DDBJ databases">
        <title>Extensive metabolic versatility and redundancy in microbially diverse, dynamic hydrothermal sediments.</title>
        <authorList>
            <person name="Dombrowski N."/>
            <person name="Teske A."/>
            <person name="Baker B.J."/>
        </authorList>
    </citation>
    <scope>NUCLEOTIDE SEQUENCE [LARGE SCALE GENOMIC DNA]</scope>
    <source>
        <strain evidence="1">B51_G17</strain>
    </source>
</reference>
<evidence type="ECO:0000313" key="1">
    <source>
        <dbReference type="EMBL" id="RLG70948.1"/>
    </source>
</evidence>
<dbReference type="EMBL" id="QMWP01000020">
    <property type="protein sequence ID" value="RLG70948.1"/>
    <property type="molecule type" value="Genomic_DNA"/>
</dbReference>